<dbReference type="InterPro" id="IPR024079">
    <property type="entry name" value="MetalloPept_cat_dom_sf"/>
</dbReference>
<evidence type="ECO:0000259" key="1">
    <source>
        <dbReference type="Pfam" id="PF01400"/>
    </source>
</evidence>
<dbReference type="WBParaSite" id="PTRK_0000360400.1">
    <property type="protein sequence ID" value="PTRK_0000360400.1"/>
    <property type="gene ID" value="PTRK_0000360400"/>
</dbReference>
<dbReference type="Pfam" id="PF01400">
    <property type="entry name" value="Astacin"/>
    <property type="match status" value="1"/>
</dbReference>
<dbReference type="Proteomes" id="UP000038045">
    <property type="component" value="Unplaced"/>
</dbReference>
<dbReference type="GO" id="GO:0004222">
    <property type="term" value="F:metalloendopeptidase activity"/>
    <property type="evidence" value="ECO:0007669"/>
    <property type="project" value="InterPro"/>
</dbReference>
<protein>
    <submittedName>
        <fullName evidence="3">Astacin domain-containing protein</fullName>
    </submittedName>
</protein>
<name>A0A0N4Z8J7_PARTI</name>
<sequence>MKIDYELVVLKFLINLRTLIVDPYETSAYNLISANCHDDYYKTCVFQIVIHQALGASSESNRCDRDEHITMEYDHIEERYKNKFDYYNYSCPIVSSVGYDYGSFTHMNRWQ</sequence>
<dbReference type="Gene3D" id="3.40.390.10">
    <property type="entry name" value="Collagenase (Catalytic Domain)"/>
    <property type="match status" value="1"/>
</dbReference>
<dbReference type="InterPro" id="IPR001506">
    <property type="entry name" value="Peptidase_M12A"/>
</dbReference>
<keyword evidence="2" id="KW-1185">Reference proteome</keyword>
<evidence type="ECO:0000313" key="2">
    <source>
        <dbReference type="Proteomes" id="UP000038045"/>
    </source>
</evidence>
<feature type="domain" description="Peptidase M12A" evidence="1">
    <location>
        <begin position="47"/>
        <end position="108"/>
    </location>
</feature>
<proteinExistence type="predicted"/>
<dbReference type="GO" id="GO:0006508">
    <property type="term" value="P:proteolysis"/>
    <property type="evidence" value="ECO:0007669"/>
    <property type="project" value="InterPro"/>
</dbReference>
<evidence type="ECO:0000313" key="3">
    <source>
        <dbReference type="WBParaSite" id="PTRK_0000360400.1"/>
    </source>
</evidence>
<dbReference type="AlphaFoldDB" id="A0A0N4Z8J7"/>
<reference evidence="3" key="1">
    <citation type="submission" date="2017-02" db="UniProtKB">
        <authorList>
            <consortium name="WormBaseParasite"/>
        </authorList>
    </citation>
    <scope>IDENTIFICATION</scope>
</reference>
<organism evidence="2 3">
    <name type="scientific">Parastrongyloides trichosuri</name>
    <name type="common">Possum-specific nematode worm</name>
    <dbReference type="NCBI Taxonomy" id="131310"/>
    <lineage>
        <taxon>Eukaryota</taxon>
        <taxon>Metazoa</taxon>
        <taxon>Ecdysozoa</taxon>
        <taxon>Nematoda</taxon>
        <taxon>Chromadorea</taxon>
        <taxon>Rhabditida</taxon>
        <taxon>Tylenchina</taxon>
        <taxon>Panagrolaimomorpha</taxon>
        <taxon>Strongyloidoidea</taxon>
        <taxon>Strongyloididae</taxon>
        <taxon>Parastrongyloides</taxon>
    </lineage>
</organism>
<accession>A0A0N4Z8J7</accession>